<dbReference type="Pfam" id="PF04398">
    <property type="entry name" value="DUF538"/>
    <property type="match status" value="1"/>
</dbReference>
<keyword evidence="1" id="KW-1133">Transmembrane helix</keyword>
<dbReference type="PANTHER" id="PTHR31676">
    <property type="entry name" value="T31J12.3 PROTEIN-RELATED"/>
    <property type="match status" value="1"/>
</dbReference>
<dbReference type="Gene3D" id="2.30.240.10">
    <property type="entry name" value="At5g01610-like"/>
    <property type="match status" value="1"/>
</dbReference>
<dbReference type="Gramene" id="OIW00595">
    <property type="protein sequence ID" value="OIW00595"/>
    <property type="gene ID" value="TanjilG_14821"/>
</dbReference>
<evidence type="ECO:0000313" key="2">
    <source>
        <dbReference type="EMBL" id="OIW00595.1"/>
    </source>
</evidence>
<feature type="transmembrane region" description="Helical" evidence="1">
    <location>
        <begin position="6"/>
        <end position="25"/>
    </location>
</feature>
<keyword evidence="3" id="KW-1185">Reference proteome</keyword>
<dbReference type="OMA" id="MIEFHVG"/>
<keyword evidence="1" id="KW-0472">Membrane</keyword>
<dbReference type="SUPFAM" id="SSF141562">
    <property type="entry name" value="At5g01610-like"/>
    <property type="match status" value="1"/>
</dbReference>
<dbReference type="AlphaFoldDB" id="A0A1J7HJH5"/>
<protein>
    <recommendedName>
        <fullName evidence="4">DUF538 family protein</fullName>
    </recommendedName>
</protein>
<keyword evidence="1" id="KW-0812">Transmembrane</keyword>
<dbReference type="PANTHER" id="PTHR31676:SF96">
    <property type="entry name" value="EXPRESSED PROTEIN"/>
    <property type="match status" value="1"/>
</dbReference>
<dbReference type="STRING" id="3871.A0A1J7HJH5"/>
<dbReference type="Proteomes" id="UP000188354">
    <property type="component" value="Chromosome LG12"/>
</dbReference>
<dbReference type="InterPro" id="IPR007493">
    <property type="entry name" value="DUF538"/>
</dbReference>
<dbReference type="EMBL" id="CM007372">
    <property type="protein sequence ID" value="OIW00595.1"/>
    <property type="molecule type" value="Genomic_DNA"/>
</dbReference>
<sequence>MSSNIIMAPHISITITFFFFIIFFFSTSLSATKPKDIHDIISDYGLPKGLIPNNVISYTLSPNNSTFTIQLQSPCYVNFDRLVYYNTQITGKISYGSVTDVTGIQAKSFFVWLPVTGIKVDSDDSDMVDFFVGPLSKKLPAKQFENVPGCSRKGIEEFFGIEKFGERLWMSE</sequence>
<dbReference type="InterPro" id="IPR036758">
    <property type="entry name" value="At5g01610-like"/>
</dbReference>
<accession>A0A1J7HJH5</accession>
<evidence type="ECO:0000313" key="3">
    <source>
        <dbReference type="Proteomes" id="UP000188354"/>
    </source>
</evidence>
<reference evidence="2 3" key="1">
    <citation type="journal article" date="2017" name="Plant Biotechnol. J.">
        <title>A comprehensive draft genome sequence for lupin (Lupinus angustifolius), an emerging health food: insights into plant-microbe interactions and legume evolution.</title>
        <authorList>
            <person name="Hane J.K."/>
            <person name="Ming Y."/>
            <person name="Kamphuis L.G."/>
            <person name="Nelson M.N."/>
            <person name="Garg G."/>
            <person name="Atkins C.A."/>
            <person name="Bayer P.E."/>
            <person name="Bravo A."/>
            <person name="Bringans S."/>
            <person name="Cannon S."/>
            <person name="Edwards D."/>
            <person name="Foley R."/>
            <person name="Gao L.L."/>
            <person name="Harrison M.J."/>
            <person name="Huang W."/>
            <person name="Hurgobin B."/>
            <person name="Li S."/>
            <person name="Liu C.W."/>
            <person name="McGrath A."/>
            <person name="Morahan G."/>
            <person name="Murray J."/>
            <person name="Weller J."/>
            <person name="Jian J."/>
            <person name="Singh K.B."/>
        </authorList>
    </citation>
    <scope>NUCLEOTIDE SEQUENCE [LARGE SCALE GENOMIC DNA]</scope>
    <source>
        <strain evidence="3">cv. Tanjil</strain>
        <tissue evidence="2">Whole plant</tissue>
    </source>
</reference>
<proteinExistence type="predicted"/>
<evidence type="ECO:0000256" key="1">
    <source>
        <dbReference type="SAM" id="Phobius"/>
    </source>
</evidence>
<name>A0A1J7HJH5_LUPAN</name>
<dbReference type="KEGG" id="lang:109361597"/>
<dbReference type="OrthoDB" id="622488at2759"/>
<evidence type="ECO:0008006" key="4">
    <source>
        <dbReference type="Google" id="ProtNLM"/>
    </source>
</evidence>
<organism evidence="2 3">
    <name type="scientific">Lupinus angustifolius</name>
    <name type="common">Narrow-leaved blue lupine</name>
    <dbReference type="NCBI Taxonomy" id="3871"/>
    <lineage>
        <taxon>Eukaryota</taxon>
        <taxon>Viridiplantae</taxon>
        <taxon>Streptophyta</taxon>
        <taxon>Embryophyta</taxon>
        <taxon>Tracheophyta</taxon>
        <taxon>Spermatophyta</taxon>
        <taxon>Magnoliopsida</taxon>
        <taxon>eudicotyledons</taxon>
        <taxon>Gunneridae</taxon>
        <taxon>Pentapetalae</taxon>
        <taxon>rosids</taxon>
        <taxon>fabids</taxon>
        <taxon>Fabales</taxon>
        <taxon>Fabaceae</taxon>
        <taxon>Papilionoideae</taxon>
        <taxon>50 kb inversion clade</taxon>
        <taxon>genistoids sensu lato</taxon>
        <taxon>core genistoids</taxon>
        <taxon>Genisteae</taxon>
        <taxon>Lupinus</taxon>
    </lineage>
</organism>
<gene>
    <name evidence="2" type="ORF">TanjilG_14821</name>
</gene>